<sequence>MRGTLIGVYKADGGVAGELSYFFGHLIGTRSCSLCDISHSLVSKKSSFKELERHLLEEHGILMRMIHLNERNEREQKASEGREPCILLEYPDQSISMFLDSTDLTALSGSVSSLKKLVLSRLDLYL</sequence>
<organism evidence="1">
    <name type="scientific">freshwater metagenome</name>
    <dbReference type="NCBI Taxonomy" id="449393"/>
    <lineage>
        <taxon>unclassified sequences</taxon>
        <taxon>metagenomes</taxon>
        <taxon>ecological metagenomes</taxon>
    </lineage>
</organism>
<accession>A0A6J6BD01</accession>
<dbReference type="EMBL" id="CAEZSN010000019">
    <property type="protein sequence ID" value="CAB4536567.1"/>
    <property type="molecule type" value="Genomic_DNA"/>
</dbReference>
<evidence type="ECO:0000313" key="1">
    <source>
        <dbReference type="EMBL" id="CAB4536567.1"/>
    </source>
</evidence>
<proteinExistence type="predicted"/>
<dbReference type="AlphaFoldDB" id="A0A6J6BD01"/>
<reference evidence="1" key="1">
    <citation type="submission" date="2020-05" db="EMBL/GenBank/DDBJ databases">
        <authorList>
            <person name="Chiriac C."/>
            <person name="Salcher M."/>
            <person name="Ghai R."/>
            <person name="Kavagutti S V."/>
        </authorList>
    </citation>
    <scope>NUCLEOTIDE SEQUENCE</scope>
</reference>
<protein>
    <submittedName>
        <fullName evidence="1">Unannotated protein</fullName>
    </submittedName>
</protein>
<gene>
    <name evidence="1" type="ORF">UFOPK1433_00267</name>
</gene>
<name>A0A6J6BD01_9ZZZZ</name>